<dbReference type="OrthoDB" id="3561637at2759"/>
<feature type="compositionally biased region" description="Polar residues" evidence="1">
    <location>
        <begin position="65"/>
        <end position="76"/>
    </location>
</feature>
<keyword evidence="4" id="KW-1185">Reference proteome</keyword>
<organism evidence="3 4">
    <name type="scientific">Monilinia fructigena</name>
    <dbReference type="NCBI Taxonomy" id="38457"/>
    <lineage>
        <taxon>Eukaryota</taxon>
        <taxon>Fungi</taxon>
        <taxon>Dikarya</taxon>
        <taxon>Ascomycota</taxon>
        <taxon>Pezizomycotina</taxon>
        <taxon>Leotiomycetes</taxon>
        <taxon>Helotiales</taxon>
        <taxon>Sclerotiniaceae</taxon>
        <taxon>Monilinia</taxon>
    </lineage>
</organism>
<dbReference type="EMBL" id="QKRW01000011">
    <property type="protein sequence ID" value="RAL65236.1"/>
    <property type="molecule type" value="Genomic_DNA"/>
</dbReference>
<accession>A0A395IYZ6</accession>
<name>A0A395IYZ6_9HELO</name>
<feature type="signal peptide" evidence="2">
    <location>
        <begin position="1"/>
        <end position="18"/>
    </location>
</feature>
<feature type="compositionally biased region" description="Polar residues" evidence="1">
    <location>
        <begin position="110"/>
        <end position="130"/>
    </location>
</feature>
<proteinExistence type="predicted"/>
<evidence type="ECO:0000256" key="2">
    <source>
        <dbReference type="SAM" id="SignalP"/>
    </source>
</evidence>
<dbReference type="Proteomes" id="UP000249056">
    <property type="component" value="Unassembled WGS sequence"/>
</dbReference>
<protein>
    <submittedName>
        <fullName evidence="3">Uncharacterized protein</fullName>
    </submittedName>
</protein>
<comment type="caution">
    <text evidence="3">The sequence shown here is derived from an EMBL/GenBank/DDBJ whole genome shotgun (WGS) entry which is preliminary data.</text>
</comment>
<evidence type="ECO:0000313" key="3">
    <source>
        <dbReference type="EMBL" id="RAL65236.1"/>
    </source>
</evidence>
<evidence type="ECO:0000313" key="4">
    <source>
        <dbReference type="Proteomes" id="UP000249056"/>
    </source>
</evidence>
<feature type="compositionally biased region" description="Basic and acidic residues" evidence="1">
    <location>
        <begin position="186"/>
        <end position="196"/>
    </location>
</feature>
<gene>
    <name evidence="3" type="ORF">DID88_001342</name>
</gene>
<feature type="compositionally biased region" description="Basic and acidic residues" evidence="1">
    <location>
        <begin position="157"/>
        <end position="168"/>
    </location>
</feature>
<feature type="compositionally biased region" description="Polar residues" evidence="1">
    <location>
        <begin position="27"/>
        <end position="51"/>
    </location>
</feature>
<evidence type="ECO:0000256" key="1">
    <source>
        <dbReference type="SAM" id="MobiDB-lite"/>
    </source>
</evidence>
<feature type="chain" id="PRO_5017338380" evidence="2">
    <location>
        <begin position="19"/>
        <end position="214"/>
    </location>
</feature>
<keyword evidence="2" id="KW-0732">Signal</keyword>
<dbReference type="AlphaFoldDB" id="A0A395IYZ6"/>
<feature type="compositionally biased region" description="Basic and acidic residues" evidence="1">
    <location>
        <begin position="89"/>
        <end position="99"/>
    </location>
</feature>
<sequence>MKLSSIAILAIAISSVSGIPASSTFTNSTAIDSNSSNDTAFNGPTSESQPANIIAGNDTDDDAPTNGTDISASANGTLDDAATSGTDDDAPKNDTDHDAPTNGTDDDASITGTGTNESTNDTDNDAQTSNTDKDASMNDPPLDNLVTESAPTPKKKNGTEPSKDDSKMDTAAAATSPMGSSITSGRDSKTVKSDRPSRRRQNKLCGGRSQATML</sequence>
<reference evidence="3 4" key="1">
    <citation type="submission" date="2018-06" db="EMBL/GenBank/DDBJ databases">
        <title>Genome Sequence of the Brown Rot Fungal Pathogen Monilinia fructigena.</title>
        <authorList>
            <person name="Landi L."/>
            <person name="De Miccolis Angelini R.M."/>
            <person name="Pollastro S."/>
            <person name="Abate D."/>
            <person name="Faretra F."/>
            <person name="Romanazzi G."/>
        </authorList>
    </citation>
    <scope>NUCLEOTIDE SEQUENCE [LARGE SCALE GENOMIC DNA]</scope>
    <source>
        <strain evidence="3 4">Mfrg269</strain>
    </source>
</reference>
<feature type="region of interest" description="Disordered" evidence="1">
    <location>
        <begin position="27"/>
        <end position="214"/>
    </location>
</feature>